<sequence length="73" mass="8568">MKNYTSFEEINRDLKIKKLEADIHKHKANLNLTYLKKGLSFTNLLSELMAIFGQKYVYKKAGFKLLYKLGILK</sequence>
<dbReference type="InterPro" id="IPR046290">
    <property type="entry name" value="DUF6327"/>
</dbReference>
<dbReference type="STRING" id="908615.SAMN05421540_10620"/>
<gene>
    <name evidence="1" type="ORF">SAMN05421540_10620</name>
</gene>
<protein>
    <submittedName>
        <fullName evidence="1">Uncharacterized protein</fullName>
    </submittedName>
</protein>
<evidence type="ECO:0000313" key="2">
    <source>
        <dbReference type="Proteomes" id="UP000198820"/>
    </source>
</evidence>
<dbReference type="AlphaFoldDB" id="A0A1H4BF38"/>
<dbReference type="EMBL" id="FNQF01000006">
    <property type="protein sequence ID" value="SEA46815.1"/>
    <property type="molecule type" value="Genomic_DNA"/>
</dbReference>
<dbReference type="Proteomes" id="UP000198820">
    <property type="component" value="Unassembled WGS sequence"/>
</dbReference>
<evidence type="ECO:0000313" key="1">
    <source>
        <dbReference type="EMBL" id="SEA46815.1"/>
    </source>
</evidence>
<proteinExistence type="predicted"/>
<organism evidence="1 2">
    <name type="scientific">Psychroflexus halocasei</name>
    <dbReference type="NCBI Taxonomy" id="908615"/>
    <lineage>
        <taxon>Bacteria</taxon>
        <taxon>Pseudomonadati</taxon>
        <taxon>Bacteroidota</taxon>
        <taxon>Flavobacteriia</taxon>
        <taxon>Flavobacteriales</taxon>
        <taxon>Flavobacteriaceae</taxon>
        <taxon>Psychroflexus</taxon>
    </lineage>
</organism>
<accession>A0A1H4BF38</accession>
<keyword evidence="2" id="KW-1185">Reference proteome</keyword>
<dbReference type="Pfam" id="PF19852">
    <property type="entry name" value="DUF6327"/>
    <property type="match status" value="1"/>
</dbReference>
<dbReference type="RefSeq" id="WP_093244222.1">
    <property type="nucleotide sequence ID" value="NZ_FNQF01000006.1"/>
</dbReference>
<reference evidence="1 2" key="1">
    <citation type="submission" date="2016-10" db="EMBL/GenBank/DDBJ databases">
        <authorList>
            <person name="de Groot N.N."/>
        </authorList>
    </citation>
    <scope>NUCLEOTIDE SEQUENCE [LARGE SCALE GENOMIC DNA]</scope>
    <source>
        <strain evidence="1 2">DSM 23581</strain>
    </source>
</reference>
<name>A0A1H4BF38_9FLAO</name>